<proteinExistence type="predicted"/>
<reference evidence="1 2" key="1">
    <citation type="submission" date="2014-04" db="EMBL/GenBank/DDBJ databases">
        <title>Evolutionary Origins and Diversification of the Mycorrhizal Mutualists.</title>
        <authorList>
            <consortium name="DOE Joint Genome Institute"/>
            <consortium name="Mycorrhizal Genomics Consortium"/>
            <person name="Kohler A."/>
            <person name="Kuo A."/>
            <person name="Nagy L.G."/>
            <person name="Floudas D."/>
            <person name="Copeland A."/>
            <person name="Barry K.W."/>
            <person name="Cichocki N."/>
            <person name="Veneault-Fourrey C."/>
            <person name="LaButti K."/>
            <person name="Lindquist E.A."/>
            <person name="Lipzen A."/>
            <person name="Lundell T."/>
            <person name="Morin E."/>
            <person name="Murat C."/>
            <person name="Riley R."/>
            <person name="Ohm R."/>
            <person name="Sun H."/>
            <person name="Tunlid A."/>
            <person name="Henrissat B."/>
            <person name="Grigoriev I.V."/>
            <person name="Hibbett D.S."/>
            <person name="Martin F."/>
        </authorList>
    </citation>
    <scope>NUCLEOTIDE SEQUENCE [LARGE SCALE GENOMIC DNA]</scope>
    <source>
        <strain evidence="1 2">FD-317 M1</strain>
    </source>
</reference>
<dbReference type="OrthoDB" id="3039677at2759"/>
<gene>
    <name evidence="1" type="ORF">GYMLUDRAFT_137841</name>
</gene>
<feature type="non-terminal residue" evidence="1">
    <location>
        <position position="147"/>
    </location>
</feature>
<name>A0A0D0C8L3_9AGAR</name>
<feature type="non-terminal residue" evidence="1">
    <location>
        <position position="1"/>
    </location>
</feature>
<organism evidence="1 2">
    <name type="scientific">Collybiopsis luxurians FD-317 M1</name>
    <dbReference type="NCBI Taxonomy" id="944289"/>
    <lineage>
        <taxon>Eukaryota</taxon>
        <taxon>Fungi</taxon>
        <taxon>Dikarya</taxon>
        <taxon>Basidiomycota</taxon>
        <taxon>Agaricomycotina</taxon>
        <taxon>Agaricomycetes</taxon>
        <taxon>Agaricomycetidae</taxon>
        <taxon>Agaricales</taxon>
        <taxon>Marasmiineae</taxon>
        <taxon>Omphalotaceae</taxon>
        <taxon>Collybiopsis</taxon>
        <taxon>Collybiopsis luxurians</taxon>
    </lineage>
</organism>
<dbReference type="Proteomes" id="UP000053593">
    <property type="component" value="Unassembled WGS sequence"/>
</dbReference>
<dbReference type="HOGENOM" id="CLU_078867_1_0_1"/>
<dbReference type="EMBL" id="KN834873">
    <property type="protein sequence ID" value="KIK51103.1"/>
    <property type="molecule type" value="Genomic_DNA"/>
</dbReference>
<dbReference type="AlphaFoldDB" id="A0A0D0C8L3"/>
<accession>A0A0D0C8L3</accession>
<protein>
    <submittedName>
        <fullName evidence="1">Uncharacterized protein</fullName>
    </submittedName>
</protein>
<keyword evidence="2" id="KW-1185">Reference proteome</keyword>
<evidence type="ECO:0000313" key="1">
    <source>
        <dbReference type="EMBL" id="KIK51103.1"/>
    </source>
</evidence>
<evidence type="ECO:0000313" key="2">
    <source>
        <dbReference type="Proteomes" id="UP000053593"/>
    </source>
</evidence>
<sequence>INHSLAWLVEQLLPFWEEGVYYLCTAKCFFGRKAFVVLIPIFCDAEAAAHIAGFAGHSHHYFCRHCLSELKDIDNLNPATWLKCDWETHKEVALLWKDSPAHIQQQLYDQYGLHYSELLRLPYINLLKFTIFDSMHFGDLGLLESHI</sequence>